<dbReference type="STRING" id="246404.A0A507FLC0"/>
<dbReference type="Proteomes" id="UP000320333">
    <property type="component" value="Unassembled WGS sequence"/>
</dbReference>
<evidence type="ECO:0000313" key="2">
    <source>
        <dbReference type="Proteomes" id="UP000320333"/>
    </source>
</evidence>
<protein>
    <submittedName>
        <fullName evidence="1">Uncharacterized protein</fullName>
    </submittedName>
</protein>
<sequence length="1104" mass="124460">MNLLARIGLNNNRKGSLGPAGDRFSKIEEYLQLVPPPASPAPAPDMAQSTLSDFQLTSSVGVHLTFLQALAQAIGNKNLTVYGLIRITTQPVPPADWRGSFAELIREMGRTDIADVANLYVLCTWEDKLDDVIDAVCAHCRDTGKSIQDTVLWFDPFSRRYSGGLQQPPYSLWLDSYLTAVATIKNCVLVTTPWDNPFALSRLWCVFGIYSFKVTNGNFAVAMPAAEEELFLTSMKTNAGVFYDKLGRVSTARARTNDRNDLEKIQKAITQTSSFEELDRLVVDVIGETAVLKLRNRMSACLAVGNEVGGAEWQCVLGRLFMDRARYSESEIELRQSLERLSQLLGDNNALTIETSYHLAILYQTQGQPSKAFPLLLDARERRGALEGHEDQLYLQITNSLAEVHSSLGDSREAEKLFSYCYEQRKKVFGEKDPVTLDSVASLALFYDKQKLDLTDTSTFGQLATSLMAESSTDPIISKNQIDGLRSAFFTAPANIPPVTNNELKAIYRKKVIPTRGIRLSFLKTFIQECGGRDAFKSLTTNDVSRIYVQPLTAKYKKSVCSLLAKSGRHDCIGEATYFISHAWSYSFLNVTDAIFRFFNNRYGSTNEKDIDDTIIWFDLFSNSQHGTEKQQFEWWETTFMEAIREIKNVVMVLEPWDKPITLTRVWCVFEIFSCVTVNGQFHVAMTAAESRRFAEGIKGGPGAFYSQLRQLSCSKSEATIPTDKINIFKVIEKNSSFEKLDELLFKVFGDWMLEQLRLFLDSATSDSEVVKWKASISQLYSLKGVNERAQQLYVDCYEQRLEMLGSRDAQTLASMESLAQLYANQGQFHKAEPLLRDSFVTRRLVQGLNHPATQKSNFLMGILHMRMRNYRQAKELLTDVLTRRKIALRDNHPDILLCKSNLASVYAAEGEFVQAEQLFLEVLEAQKEELGEMHQETLKTADALAAIYSRTLEKERVEPLYEMRLQVEKSLNGPKHPATLRAANALAQYLANSGGDPDSFNKARGLMEECLRDTQELVGQDHPSSFAMVEQIAQFFAEQDGQGELAREYFEQCLSRKREALGDDHPSTMASMVSLADQCKKMGDLEAALKLFEECAKLSFKRK</sequence>
<dbReference type="InterPro" id="IPR053137">
    <property type="entry name" value="NLR-like"/>
</dbReference>
<evidence type="ECO:0000313" key="1">
    <source>
        <dbReference type="EMBL" id="TPX75817.1"/>
    </source>
</evidence>
<proteinExistence type="predicted"/>
<dbReference type="SMART" id="SM00028">
    <property type="entry name" value="TPR"/>
    <property type="match status" value="5"/>
</dbReference>
<dbReference type="PANTHER" id="PTHR46082:SF6">
    <property type="entry name" value="AAA+ ATPASE DOMAIN-CONTAINING PROTEIN-RELATED"/>
    <property type="match status" value="1"/>
</dbReference>
<name>A0A507FLC0_9FUNG</name>
<dbReference type="PANTHER" id="PTHR46082">
    <property type="entry name" value="ATP/GTP-BINDING PROTEIN-RELATED"/>
    <property type="match status" value="1"/>
</dbReference>
<dbReference type="SUPFAM" id="SSF48452">
    <property type="entry name" value="TPR-like"/>
    <property type="match status" value="4"/>
</dbReference>
<dbReference type="Pfam" id="PF13424">
    <property type="entry name" value="TPR_12"/>
    <property type="match status" value="3"/>
</dbReference>
<dbReference type="Gene3D" id="1.25.40.10">
    <property type="entry name" value="Tetratricopeptide repeat domain"/>
    <property type="match status" value="4"/>
</dbReference>
<reference evidence="1 2" key="1">
    <citation type="journal article" date="2019" name="Sci. Rep.">
        <title>Comparative genomics of chytrid fungi reveal insights into the obligate biotrophic and pathogenic lifestyle of Synchytrium endobioticum.</title>
        <authorList>
            <person name="van de Vossenberg B.T.L.H."/>
            <person name="Warris S."/>
            <person name="Nguyen H.D.T."/>
            <person name="van Gent-Pelzer M.P.E."/>
            <person name="Joly D.L."/>
            <person name="van de Geest H.C."/>
            <person name="Bonants P.J.M."/>
            <person name="Smith D.S."/>
            <person name="Levesque C.A."/>
            <person name="van der Lee T.A.J."/>
        </authorList>
    </citation>
    <scope>NUCLEOTIDE SEQUENCE [LARGE SCALE GENOMIC DNA]</scope>
    <source>
        <strain evidence="1 2">CBS 675.73</strain>
    </source>
</reference>
<dbReference type="InterPro" id="IPR011990">
    <property type="entry name" value="TPR-like_helical_dom_sf"/>
</dbReference>
<organism evidence="1 2">
    <name type="scientific">Chytriomyces confervae</name>
    <dbReference type="NCBI Taxonomy" id="246404"/>
    <lineage>
        <taxon>Eukaryota</taxon>
        <taxon>Fungi</taxon>
        <taxon>Fungi incertae sedis</taxon>
        <taxon>Chytridiomycota</taxon>
        <taxon>Chytridiomycota incertae sedis</taxon>
        <taxon>Chytridiomycetes</taxon>
        <taxon>Chytridiales</taxon>
        <taxon>Chytriomycetaceae</taxon>
        <taxon>Chytriomyces</taxon>
    </lineage>
</organism>
<dbReference type="OrthoDB" id="10267514at2759"/>
<dbReference type="Pfam" id="PF13374">
    <property type="entry name" value="TPR_10"/>
    <property type="match status" value="2"/>
</dbReference>
<dbReference type="InterPro" id="IPR019734">
    <property type="entry name" value="TPR_rpt"/>
</dbReference>
<dbReference type="AlphaFoldDB" id="A0A507FLC0"/>
<comment type="caution">
    <text evidence="1">The sequence shown here is derived from an EMBL/GenBank/DDBJ whole genome shotgun (WGS) entry which is preliminary data.</text>
</comment>
<gene>
    <name evidence="1" type="ORF">CcCBS67573_g02909</name>
</gene>
<dbReference type="EMBL" id="QEAP01000067">
    <property type="protein sequence ID" value="TPX75817.1"/>
    <property type="molecule type" value="Genomic_DNA"/>
</dbReference>
<keyword evidence="2" id="KW-1185">Reference proteome</keyword>
<accession>A0A507FLC0</accession>